<organism evidence="3 4">
    <name type="scientific">Entamoeba nuttalli</name>
    <dbReference type="NCBI Taxonomy" id="412467"/>
    <lineage>
        <taxon>Eukaryota</taxon>
        <taxon>Amoebozoa</taxon>
        <taxon>Evosea</taxon>
        <taxon>Archamoebae</taxon>
        <taxon>Mastigamoebida</taxon>
        <taxon>Entamoebidae</taxon>
        <taxon>Entamoeba</taxon>
    </lineage>
</organism>
<dbReference type="InterPro" id="IPR016194">
    <property type="entry name" value="SPOC-like_C_dom_sf"/>
</dbReference>
<keyword evidence="1" id="KW-0238">DNA-binding</keyword>
<dbReference type="SUPFAM" id="SSF100939">
    <property type="entry name" value="SPOC domain-like"/>
    <property type="match status" value="1"/>
</dbReference>
<accession>A0ABQ0DF97</accession>
<evidence type="ECO:0000259" key="2">
    <source>
        <dbReference type="Pfam" id="PF02735"/>
    </source>
</evidence>
<feature type="domain" description="Ku" evidence="2">
    <location>
        <begin position="35"/>
        <end position="217"/>
    </location>
</feature>
<dbReference type="Proteomes" id="UP001628156">
    <property type="component" value="Unassembled WGS sequence"/>
</dbReference>
<dbReference type="InterPro" id="IPR006164">
    <property type="entry name" value="DNA_bd_Ku70/Ku80"/>
</dbReference>
<evidence type="ECO:0000313" key="4">
    <source>
        <dbReference type="Proteomes" id="UP001628156"/>
    </source>
</evidence>
<proteinExistence type="predicted"/>
<keyword evidence="4" id="KW-1185">Reference proteome</keyword>
<dbReference type="Pfam" id="PF02735">
    <property type="entry name" value="Ku"/>
    <property type="match status" value="1"/>
</dbReference>
<sequence>MNNPTHPSLDLNEDKRPFKNPVSKPCYKYALTLIKDIEIFVDMYKQYEVQKFPRMSHITPFRKVPDYELPVEKRKKYYVLKSDPNNSGAQFGEEDVVKTLRYGKSLLRPADLSSASKIDGVETMLGRDKVLQKREREFHLYSFVPKDSIPIIYFQENSWVIKPCHGFEEIYTCLNNMMLEQKVVGIARFVLIKSYCVRNLLVIPTADGLIAREIPWGSTFVADGLSVESQSSTDQQEWMSRWLNELPRREDGLKNNPLLDRLWNNVFSRQNNGEWKGLLPIEEQPTLSDELKESAQELLNWNIGLEYDD</sequence>
<evidence type="ECO:0000313" key="3">
    <source>
        <dbReference type="EMBL" id="GAB1221403.1"/>
    </source>
</evidence>
<evidence type="ECO:0000256" key="1">
    <source>
        <dbReference type="ARBA" id="ARBA00023125"/>
    </source>
</evidence>
<dbReference type="Gene3D" id="2.40.290.10">
    <property type="match status" value="1"/>
</dbReference>
<name>A0ABQ0DF97_9EUKA</name>
<reference evidence="3 4" key="1">
    <citation type="journal article" date="2019" name="PLoS Negl. Trop. Dis.">
        <title>Whole genome sequencing of Entamoeba nuttalli reveals mammalian host-related molecular signatures and a novel octapeptide-repeat surface protein.</title>
        <authorList>
            <person name="Tanaka M."/>
            <person name="Makiuchi T."/>
            <person name="Komiyama T."/>
            <person name="Shiina T."/>
            <person name="Osaki K."/>
            <person name="Tachibana H."/>
        </authorList>
    </citation>
    <scope>NUCLEOTIDE SEQUENCE [LARGE SCALE GENOMIC DNA]</scope>
    <source>
        <strain evidence="3 4">P19-061405</strain>
    </source>
</reference>
<gene>
    <name evidence="3" type="ORF">ENUP19_0080G0041</name>
</gene>
<dbReference type="EMBL" id="BAAFRS010000080">
    <property type="protein sequence ID" value="GAB1221403.1"/>
    <property type="molecule type" value="Genomic_DNA"/>
</dbReference>
<comment type="caution">
    <text evidence="3">The sequence shown here is derived from an EMBL/GenBank/DDBJ whole genome shotgun (WGS) entry which is preliminary data.</text>
</comment>
<protein>
    <recommendedName>
        <fullName evidence="2">Ku domain-containing protein</fullName>
    </recommendedName>
</protein>